<organism evidence="3 4">
    <name type="scientific">Vigna mungo</name>
    <name type="common">Black gram</name>
    <name type="synonym">Phaseolus mungo</name>
    <dbReference type="NCBI Taxonomy" id="3915"/>
    <lineage>
        <taxon>Eukaryota</taxon>
        <taxon>Viridiplantae</taxon>
        <taxon>Streptophyta</taxon>
        <taxon>Embryophyta</taxon>
        <taxon>Tracheophyta</taxon>
        <taxon>Spermatophyta</taxon>
        <taxon>Magnoliopsida</taxon>
        <taxon>eudicotyledons</taxon>
        <taxon>Gunneridae</taxon>
        <taxon>Pentapetalae</taxon>
        <taxon>rosids</taxon>
        <taxon>fabids</taxon>
        <taxon>Fabales</taxon>
        <taxon>Fabaceae</taxon>
        <taxon>Papilionoideae</taxon>
        <taxon>50 kb inversion clade</taxon>
        <taxon>NPAAA clade</taxon>
        <taxon>indigoferoid/millettioid clade</taxon>
        <taxon>Phaseoleae</taxon>
        <taxon>Vigna</taxon>
    </lineage>
</organism>
<dbReference type="Pfam" id="PF04146">
    <property type="entry name" value="YTH"/>
    <property type="match status" value="1"/>
</dbReference>
<dbReference type="AlphaFoldDB" id="A0AAQ3P4J0"/>
<dbReference type="Gene3D" id="3.10.590.10">
    <property type="entry name" value="ph1033 like domains"/>
    <property type="match status" value="1"/>
</dbReference>
<keyword evidence="4" id="KW-1185">Reference proteome</keyword>
<dbReference type="PROSITE" id="PS50882">
    <property type="entry name" value="YTH"/>
    <property type="match status" value="1"/>
</dbReference>
<dbReference type="InterPro" id="IPR045168">
    <property type="entry name" value="YTH_prot"/>
</dbReference>
<name>A0AAQ3P4J0_VIGMU</name>
<accession>A0AAQ3P4J0</accession>
<comment type="function">
    <text evidence="1">Specifically recognizes and binds N6-methyladenosine (m6A)-containing RNAs, and regulates mRNA stability. M6A is a modification present at internal sites of mRNAs and some non-coding RNAs and plays a role in mRNA stability and processing.</text>
</comment>
<evidence type="ECO:0000256" key="1">
    <source>
        <dbReference type="RuleBase" id="RU369095"/>
    </source>
</evidence>
<dbReference type="GO" id="GO:0003729">
    <property type="term" value="F:mRNA binding"/>
    <property type="evidence" value="ECO:0007669"/>
    <property type="project" value="UniProtKB-UniRule"/>
</dbReference>
<comment type="similarity">
    <text evidence="1">Belongs to the YTHDF family.</text>
</comment>
<keyword evidence="1" id="KW-0694">RNA-binding</keyword>
<evidence type="ECO:0000313" key="4">
    <source>
        <dbReference type="Proteomes" id="UP001374535"/>
    </source>
</evidence>
<feature type="domain" description="YTH" evidence="2">
    <location>
        <begin position="89"/>
        <end position="215"/>
    </location>
</feature>
<dbReference type="GO" id="GO:1990247">
    <property type="term" value="F:N6-methyladenosine-containing RNA reader activity"/>
    <property type="evidence" value="ECO:0007669"/>
    <property type="project" value="UniProtKB-UniRule"/>
</dbReference>
<proteinExistence type="inferred from homology"/>
<dbReference type="InterPro" id="IPR007275">
    <property type="entry name" value="YTH_domain"/>
</dbReference>
<sequence length="282" mass="32249">MVSVDNKLKVANGRVNDYFKRNIDGFGELNKGPISSNGSNDKSMKSPRLVTPLTEGQNLRIKSDNKELLLIPNKKLYNREDFSENYSDAKFCVIKSYSEDDIHKSIKYNLDATYHEDKEKPGDCPVFLLFLVNTSGQFVGLAEKRSPIDFGRTMEYWQQDMWTGCFFMQWHIIKDIPNSVLRHITLENDENKHVTNSRDIHEVNKSLDEAFTNESTTTGEAGQKENLVEENGSTTQAVEENNEVKGQDFENRAFYGSEDIFQSIPVQHSQNVKIKMNSSKAQ</sequence>
<evidence type="ECO:0000313" key="3">
    <source>
        <dbReference type="EMBL" id="WVZ20770.1"/>
    </source>
</evidence>
<dbReference type="EMBL" id="CP144699">
    <property type="protein sequence ID" value="WVZ20770.1"/>
    <property type="molecule type" value="Genomic_DNA"/>
</dbReference>
<dbReference type="PANTHER" id="PTHR12357">
    <property type="entry name" value="YTH YT521-B HOMOLOGY DOMAIN-CONTAINING"/>
    <property type="match status" value="1"/>
</dbReference>
<gene>
    <name evidence="3" type="ORF">V8G54_008092</name>
</gene>
<evidence type="ECO:0000259" key="2">
    <source>
        <dbReference type="PROSITE" id="PS50882"/>
    </source>
</evidence>
<dbReference type="Proteomes" id="UP001374535">
    <property type="component" value="Chromosome 2"/>
</dbReference>
<dbReference type="GO" id="GO:0061157">
    <property type="term" value="P:mRNA destabilization"/>
    <property type="evidence" value="ECO:0007669"/>
    <property type="project" value="TreeGrafter"/>
</dbReference>
<reference evidence="3 4" key="1">
    <citation type="journal article" date="2023" name="Life. Sci Alliance">
        <title>Evolutionary insights into 3D genome organization and epigenetic landscape of Vigna mungo.</title>
        <authorList>
            <person name="Junaid A."/>
            <person name="Singh B."/>
            <person name="Bhatia S."/>
        </authorList>
    </citation>
    <scope>NUCLEOTIDE SEQUENCE [LARGE SCALE GENOMIC DNA]</scope>
    <source>
        <strain evidence="3">Urdbean</strain>
    </source>
</reference>
<protein>
    <recommendedName>
        <fullName evidence="1">YTH domain-containing family protein</fullName>
    </recommendedName>
</protein>
<dbReference type="PANTHER" id="PTHR12357:SF126">
    <property type="entry name" value="YTH DOMAIN-CONTAINING FAMILY PROTEIN"/>
    <property type="match status" value="1"/>
</dbReference>
<dbReference type="GO" id="GO:0005737">
    <property type="term" value="C:cytoplasm"/>
    <property type="evidence" value="ECO:0007669"/>
    <property type="project" value="TreeGrafter"/>
</dbReference>